<dbReference type="InterPro" id="IPR016032">
    <property type="entry name" value="Sig_transdc_resp-reg_C-effctor"/>
</dbReference>
<dbReference type="CDD" id="cd00063">
    <property type="entry name" value="FN3"/>
    <property type="match status" value="1"/>
</dbReference>
<dbReference type="AlphaFoldDB" id="A0A941IX60"/>
<evidence type="ECO:0000259" key="4">
    <source>
        <dbReference type="SMART" id="SM00421"/>
    </source>
</evidence>
<dbReference type="RefSeq" id="WP_212189932.1">
    <property type="nucleotide sequence ID" value="NZ_JAGTAR010000011.1"/>
</dbReference>
<dbReference type="InterPro" id="IPR011123">
    <property type="entry name" value="Y_Y_Y"/>
</dbReference>
<evidence type="ECO:0000256" key="2">
    <source>
        <dbReference type="SAM" id="Phobius"/>
    </source>
</evidence>
<feature type="domain" description="HTH luxR-type" evidence="4">
    <location>
        <begin position="889"/>
        <end position="946"/>
    </location>
</feature>
<dbReference type="InterPro" id="IPR013783">
    <property type="entry name" value="Ig-like_fold"/>
</dbReference>
<dbReference type="InterPro" id="IPR036388">
    <property type="entry name" value="WH-like_DNA-bd_sf"/>
</dbReference>
<proteinExistence type="predicted"/>
<sequence length="949" mass="109005">MKGIISLILVFGSMFSLAGQSLSGGIPFVTNYSEKDLKVSTVNYGIIQDNRGIMYFANEYGILEFDGSNWNIVTAVSNHSNIKSLAITKSNRIYAGAQGDFGYIDYQQENGVVFHSLLDLVPAEYRDFNDVWNIVLHNHEVYFHTWRAIYRFDGEKIDVINTGHQIKGLFKVRDEVLLHDEFGLHRKRGDDFERLPGSEPLSNEELRFILPMNEEDLLVGTLAGGLFVYTNHELKPFETEPQIDFKSTGLSTGHVRKNGDFVIGTHKAGVYILSKDGFVKTQLTKAQGLQNNTIRGLYTDIHNNLWVTHKTGIDMVELSTPLYHMKPSTEEPTGVYSIVEYEGDMYYATHDGLLRQSIEQGANHSFERVKGSIDINWSLNKLGDIVVLAHANGFSQLHNGELIPIYGGEGCWLIRALPQHPDYLIGGTYQGLALFRKEGERLHFVHKIRGFNESSRVLEIGDNGEIWVAHGYRGIYRLVLNSSLNEVEQLSFYDYSKGLPSHMFNTVFKLNQELVFGTQVGFYNYDASADSMIMNMELTELLGYGQGRLVKEDPKGDVWFISGDKSGIIEKHADGSRTVVTNPFNKLNEYYIPGFENIYFSGNQKAYIGTKDGVIVYDAATDVYKPANFKCLLRAVKTSGGEDVLYEDNIKFLCDTLIGQDIKLLYKEVKNNSLTFSFSAAYYENTKNIRFKYYLQGYDNDWSDWEDIRYKEYTNLKEGDYQFRLKAINIYGAETDDIIYRFSILPPWYRTVYAYAGYFMLFIFIFYLAIRVRDRRAGVEKQRYIEKQERIRKIEQAAYQEEKLRNELESKNKELAAIAMKTICKNEKLIDLQARIITIKEDATKQVEQKLSDLLGFIESEISDDDWDDFELRFDLAHNNYIRKLKEEFSALTPHDLKICAYLKMNLSSKEIAQLLNMSVRGVENARYRVRKRLGLDSSVNLTDWLMSR</sequence>
<dbReference type="SMART" id="SM00421">
    <property type="entry name" value="HTH_LUXR"/>
    <property type="match status" value="1"/>
</dbReference>
<feature type="transmembrane region" description="Helical" evidence="2">
    <location>
        <begin position="752"/>
        <end position="770"/>
    </location>
</feature>
<keyword evidence="2" id="KW-0812">Transmembrane</keyword>
<organism evidence="5 6">
    <name type="scientific">Carboxylicivirga sediminis</name>
    <dbReference type="NCBI Taxonomy" id="2006564"/>
    <lineage>
        <taxon>Bacteria</taxon>
        <taxon>Pseudomonadati</taxon>
        <taxon>Bacteroidota</taxon>
        <taxon>Bacteroidia</taxon>
        <taxon>Marinilabiliales</taxon>
        <taxon>Marinilabiliaceae</taxon>
        <taxon>Carboxylicivirga</taxon>
    </lineage>
</organism>
<dbReference type="GO" id="GO:0006355">
    <property type="term" value="P:regulation of DNA-templated transcription"/>
    <property type="evidence" value="ECO:0007669"/>
    <property type="project" value="InterPro"/>
</dbReference>
<reference evidence="5" key="1">
    <citation type="journal article" date="2018" name="Int. J. Syst. Evol. Microbiol.">
        <title>Carboxylicivirga sediminis sp. nov., isolated from coastal sediment.</title>
        <authorList>
            <person name="Wang F.Q."/>
            <person name="Ren L.H."/>
            <person name="Zou R.J."/>
            <person name="Sun Y.Z."/>
            <person name="Liu X.J."/>
            <person name="Jiang F."/>
            <person name="Liu L.J."/>
        </authorList>
    </citation>
    <scope>NUCLEOTIDE SEQUENCE</scope>
    <source>
        <strain evidence="5">JR1</strain>
    </source>
</reference>
<dbReference type="InterPro" id="IPR003961">
    <property type="entry name" value="FN3_dom"/>
</dbReference>
<keyword evidence="1" id="KW-0175">Coiled coil</keyword>
<dbReference type="Gene3D" id="2.130.10.10">
    <property type="entry name" value="YVTN repeat-like/Quinoprotein amine dehydrogenase"/>
    <property type="match status" value="3"/>
</dbReference>
<evidence type="ECO:0000313" key="5">
    <source>
        <dbReference type="EMBL" id="MBR8535725.1"/>
    </source>
</evidence>
<evidence type="ECO:0000256" key="3">
    <source>
        <dbReference type="SAM" id="SignalP"/>
    </source>
</evidence>
<dbReference type="Gene3D" id="2.60.40.10">
    <property type="entry name" value="Immunoglobulins"/>
    <property type="match status" value="1"/>
</dbReference>
<evidence type="ECO:0000256" key="1">
    <source>
        <dbReference type="SAM" id="Coils"/>
    </source>
</evidence>
<gene>
    <name evidence="5" type="ORF">KDU71_09175</name>
</gene>
<feature type="signal peptide" evidence="3">
    <location>
        <begin position="1"/>
        <end position="18"/>
    </location>
</feature>
<keyword evidence="3" id="KW-0732">Signal</keyword>
<evidence type="ECO:0000313" key="6">
    <source>
        <dbReference type="Proteomes" id="UP000679220"/>
    </source>
</evidence>
<keyword evidence="6" id="KW-1185">Reference proteome</keyword>
<reference evidence="5" key="2">
    <citation type="submission" date="2021-04" db="EMBL/GenBank/DDBJ databases">
        <authorList>
            <person name="Zhang T."/>
            <person name="Zhang Y."/>
            <person name="Lu D."/>
            <person name="Zuo D."/>
            <person name="Du Z."/>
        </authorList>
    </citation>
    <scope>NUCLEOTIDE SEQUENCE</scope>
    <source>
        <strain evidence="5">JR1</strain>
    </source>
</reference>
<keyword evidence="2" id="KW-1133">Transmembrane helix</keyword>
<dbReference type="Pfam" id="PF07495">
    <property type="entry name" value="Y_Y_Y"/>
    <property type="match status" value="1"/>
</dbReference>
<dbReference type="Proteomes" id="UP000679220">
    <property type="component" value="Unassembled WGS sequence"/>
</dbReference>
<comment type="caution">
    <text evidence="5">The sequence shown here is derived from an EMBL/GenBank/DDBJ whole genome shotgun (WGS) entry which is preliminary data.</text>
</comment>
<protein>
    <recommendedName>
        <fullName evidence="4">HTH luxR-type domain-containing protein</fullName>
    </recommendedName>
</protein>
<dbReference type="SUPFAM" id="SSF46894">
    <property type="entry name" value="C-terminal effector domain of the bipartite response regulators"/>
    <property type="match status" value="1"/>
</dbReference>
<dbReference type="GO" id="GO:0003677">
    <property type="term" value="F:DNA binding"/>
    <property type="evidence" value="ECO:0007669"/>
    <property type="project" value="InterPro"/>
</dbReference>
<dbReference type="EMBL" id="JAGTAR010000011">
    <property type="protein sequence ID" value="MBR8535725.1"/>
    <property type="molecule type" value="Genomic_DNA"/>
</dbReference>
<keyword evidence="2" id="KW-0472">Membrane</keyword>
<accession>A0A941IX60</accession>
<dbReference type="Gene3D" id="1.10.10.10">
    <property type="entry name" value="Winged helix-like DNA-binding domain superfamily/Winged helix DNA-binding domain"/>
    <property type="match status" value="1"/>
</dbReference>
<feature type="chain" id="PRO_5038050804" description="HTH luxR-type domain-containing protein" evidence="3">
    <location>
        <begin position="19"/>
        <end position="949"/>
    </location>
</feature>
<dbReference type="InterPro" id="IPR000792">
    <property type="entry name" value="Tscrpt_reg_LuxR_C"/>
</dbReference>
<dbReference type="InterPro" id="IPR015943">
    <property type="entry name" value="WD40/YVTN_repeat-like_dom_sf"/>
</dbReference>
<feature type="coiled-coil region" evidence="1">
    <location>
        <begin position="791"/>
        <end position="821"/>
    </location>
</feature>
<name>A0A941IX60_9BACT</name>